<evidence type="ECO:0000256" key="1">
    <source>
        <dbReference type="ARBA" id="ARBA00022658"/>
    </source>
</evidence>
<dbReference type="PANTHER" id="PTHR28544">
    <property type="entry name" value="PROTEIN FAM45A-RELATED"/>
    <property type="match status" value="1"/>
</dbReference>
<sequence length="235" mass="26671">PVKMMEAYITVLTKGICQNDENGSFLIKDYDVRKAYLAGSIKDVVSQFGMETIILYTALMLKKRIVVHHPRIEALLEFTRYIGHINSHFTINAQHFTTEAMTMGKLHKDIAQVIVQSAEDAERSDSQVIKPIDHFCASFSQIKDLCGSTTPHRTLRPAVPPPRSRVLSVKRCWSQPGSPQRKHYSQSEQKTLNLTVPTCEKKLNETGIINQKTSATLKWRHGATSRELIWKNLVL</sequence>
<evidence type="ECO:0000313" key="4">
    <source>
        <dbReference type="Proteomes" id="UP001476798"/>
    </source>
</evidence>
<name>A0ABV0MR46_9TELE</name>
<reference evidence="3 4" key="1">
    <citation type="submission" date="2021-06" db="EMBL/GenBank/DDBJ databases">
        <authorList>
            <person name="Palmer J.M."/>
        </authorList>
    </citation>
    <scope>NUCLEOTIDE SEQUENCE [LARGE SCALE GENOMIC DNA]</scope>
    <source>
        <strain evidence="3 4">GA_2019</strain>
        <tissue evidence="3">Muscle</tissue>
    </source>
</reference>
<evidence type="ECO:0000313" key="3">
    <source>
        <dbReference type="EMBL" id="MEQ2161601.1"/>
    </source>
</evidence>
<feature type="non-terminal residue" evidence="3">
    <location>
        <position position="1"/>
    </location>
</feature>
<evidence type="ECO:0000259" key="2">
    <source>
        <dbReference type="Pfam" id="PF09794"/>
    </source>
</evidence>
<dbReference type="PANTHER" id="PTHR28544:SF1">
    <property type="entry name" value="DENN DOMAIN-CONTAINING PROTEIN 10-RELATED"/>
    <property type="match status" value="1"/>
</dbReference>
<accession>A0ABV0MR46</accession>
<protein>
    <recommendedName>
        <fullName evidence="2">AVL9/DENND6 domain-containing protein</fullName>
    </recommendedName>
</protein>
<dbReference type="Pfam" id="PF09794">
    <property type="entry name" value="Avl9"/>
    <property type="match status" value="1"/>
</dbReference>
<dbReference type="Proteomes" id="UP001476798">
    <property type="component" value="Unassembled WGS sequence"/>
</dbReference>
<dbReference type="InterPro" id="IPR042431">
    <property type="entry name" value="FAM45"/>
</dbReference>
<feature type="domain" description="AVL9/DENND6" evidence="2">
    <location>
        <begin position="31"/>
        <end position="80"/>
    </location>
</feature>
<keyword evidence="1" id="KW-0344">Guanine-nucleotide releasing factor</keyword>
<dbReference type="EMBL" id="JAHRIO010010666">
    <property type="protein sequence ID" value="MEQ2161601.1"/>
    <property type="molecule type" value="Genomic_DNA"/>
</dbReference>
<organism evidence="3 4">
    <name type="scientific">Goodea atripinnis</name>
    <dbReference type="NCBI Taxonomy" id="208336"/>
    <lineage>
        <taxon>Eukaryota</taxon>
        <taxon>Metazoa</taxon>
        <taxon>Chordata</taxon>
        <taxon>Craniata</taxon>
        <taxon>Vertebrata</taxon>
        <taxon>Euteleostomi</taxon>
        <taxon>Actinopterygii</taxon>
        <taxon>Neopterygii</taxon>
        <taxon>Teleostei</taxon>
        <taxon>Neoteleostei</taxon>
        <taxon>Acanthomorphata</taxon>
        <taxon>Ovalentaria</taxon>
        <taxon>Atherinomorphae</taxon>
        <taxon>Cyprinodontiformes</taxon>
        <taxon>Goodeidae</taxon>
        <taxon>Goodea</taxon>
    </lineage>
</organism>
<dbReference type="InterPro" id="IPR018307">
    <property type="entry name" value="ABL9/DENND6_dom"/>
</dbReference>
<proteinExistence type="predicted"/>
<comment type="caution">
    <text evidence="3">The sequence shown here is derived from an EMBL/GenBank/DDBJ whole genome shotgun (WGS) entry which is preliminary data.</text>
</comment>
<keyword evidence="4" id="KW-1185">Reference proteome</keyword>
<gene>
    <name evidence="3" type="ORF">GOODEAATRI_011084</name>
</gene>